<dbReference type="InterPro" id="IPR004839">
    <property type="entry name" value="Aminotransferase_I/II_large"/>
</dbReference>
<dbReference type="InterPro" id="IPR015421">
    <property type="entry name" value="PyrdxlP-dep_Trfase_major"/>
</dbReference>
<dbReference type="Gene3D" id="3.90.1150.10">
    <property type="entry name" value="Aspartate Aminotransferase, domain 1"/>
    <property type="match status" value="1"/>
</dbReference>
<keyword evidence="2 6" id="KW-0032">Aminotransferase</keyword>
<reference evidence="7" key="1">
    <citation type="journal article" date="2019" name="Int. J. Syst. Evol. Microbiol.">
        <title>The Global Catalogue of Microorganisms (GCM) 10K type strain sequencing project: providing services to taxonomists for standard genome sequencing and annotation.</title>
        <authorList>
            <consortium name="The Broad Institute Genomics Platform"/>
            <consortium name="The Broad Institute Genome Sequencing Center for Infectious Disease"/>
            <person name="Wu L."/>
            <person name="Ma J."/>
        </authorList>
    </citation>
    <scope>NUCLEOTIDE SEQUENCE [LARGE SCALE GENOMIC DNA]</scope>
    <source>
        <strain evidence="7">DT72</strain>
    </source>
</reference>
<dbReference type="GO" id="GO:0008483">
    <property type="term" value="F:transaminase activity"/>
    <property type="evidence" value="ECO:0007669"/>
    <property type="project" value="UniProtKB-KW"/>
</dbReference>
<organism evidence="6 7">
    <name type="scientific">Rhodococcus gannanensis</name>
    <dbReference type="NCBI Taxonomy" id="1960308"/>
    <lineage>
        <taxon>Bacteria</taxon>
        <taxon>Bacillati</taxon>
        <taxon>Actinomycetota</taxon>
        <taxon>Actinomycetes</taxon>
        <taxon>Mycobacteriales</taxon>
        <taxon>Nocardiaceae</taxon>
        <taxon>Rhodococcus</taxon>
    </lineage>
</organism>
<name>A0ABW4P1U1_9NOCA</name>
<comment type="cofactor">
    <cofactor evidence="1">
        <name>pyridoxal 5'-phosphate</name>
        <dbReference type="ChEBI" id="CHEBI:597326"/>
    </cofactor>
</comment>
<dbReference type="EMBL" id="JBHUFB010000008">
    <property type="protein sequence ID" value="MFD1811887.1"/>
    <property type="molecule type" value="Genomic_DNA"/>
</dbReference>
<proteinExistence type="predicted"/>
<dbReference type="InterPro" id="IPR015422">
    <property type="entry name" value="PyrdxlP-dep_Trfase_small"/>
</dbReference>
<dbReference type="PANTHER" id="PTHR42790">
    <property type="entry name" value="AMINOTRANSFERASE"/>
    <property type="match status" value="1"/>
</dbReference>
<evidence type="ECO:0000256" key="1">
    <source>
        <dbReference type="ARBA" id="ARBA00001933"/>
    </source>
</evidence>
<gene>
    <name evidence="6" type="ORF">ACFSJG_06640</name>
</gene>
<keyword evidence="4" id="KW-0663">Pyridoxal phosphate</keyword>
<evidence type="ECO:0000256" key="2">
    <source>
        <dbReference type="ARBA" id="ARBA00022576"/>
    </source>
</evidence>
<evidence type="ECO:0000256" key="4">
    <source>
        <dbReference type="ARBA" id="ARBA00022898"/>
    </source>
</evidence>
<feature type="domain" description="Aminotransferase class I/classII large" evidence="5">
    <location>
        <begin position="20"/>
        <end position="375"/>
    </location>
</feature>
<dbReference type="PANTHER" id="PTHR42790:SF19">
    <property type="entry name" value="KYNURENINE_ALPHA-AMINOADIPATE AMINOTRANSFERASE, MITOCHONDRIAL"/>
    <property type="match status" value="1"/>
</dbReference>
<comment type="caution">
    <text evidence="6">The sequence shown here is derived from an EMBL/GenBank/DDBJ whole genome shotgun (WGS) entry which is preliminary data.</text>
</comment>
<dbReference type="Pfam" id="PF00155">
    <property type="entry name" value="Aminotran_1_2"/>
    <property type="match status" value="1"/>
</dbReference>
<keyword evidence="3" id="KW-0808">Transferase</keyword>
<accession>A0ABW4P1U1</accession>
<evidence type="ECO:0000313" key="6">
    <source>
        <dbReference type="EMBL" id="MFD1811887.1"/>
    </source>
</evidence>
<dbReference type="SUPFAM" id="SSF53383">
    <property type="entry name" value="PLP-dependent transferases"/>
    <property type="match status" value="1"/>
</dbReference>
<dbReference type="Proteomes" id="UP001597286">
    <property type="component" value="Unassembled WGS sequence"/>
</dbReference>
<dbReference type="Gene3D" id="3.40.640.10">
    <property type="entry name" value="Type I PLP-dependent aspartate aminotransferase-like (Major domain)"/>
    <property type="match status" value="1"/>
</dbReference>
<dbReference type="RefSeq" id="WP_378484451.1">
    <property type="nucleotide sequence ID" value="NZ_JBHUFB010000008.1"/>
</dbReference>
<evidence type="ECO:0000259" key="5">
    <source>
        <dbReference type="Pfam" id="PF00155"/>
    </source>
</evidence>
<evidence type="ECO:0000256" key="3">
    <source>
        <dbReference type="ARBA" id="ARBA00022679"/>
    </source>
</evidence>
<dbReference type="InterPro" id="IPR015424">
    <property type="entry name" value="PyrdxlP-dep_Trfase"/>
</dbReference>
<protein>
    <submittedName>
        <fullName evidence="6">PLP-dependent aminotransferase family protein</fullName>
    </submittedName>
</protein>
<keyword evidence="7" id="KW-1185">Reference proteome</keyword>
<dbReference type="InterPro" id="IPR050859">
    <property type="entry name" value="Class-I_PLP-dep_aminotransf"/>
</dbReference>
<evidence type="ECO:0000313" key="7">
    <source>
        <dbReference type="Proteomes" id="UP001597286"/>
    </source>
</evidence>
<sequence>MAALRSSAIRDLLAVTARPDVIGLAGGLPDPDLVPLDRIRAATVRALESADSLQYTETAGLLALREVIARRESALRPRPVTTAEVAVTHGSQQALSLLAQVLVDPGATVVVEEPAYPGALQVLRATQARIMTVPLDADGMRTDRIADLLAAGERPVLVHTVSTFHNPRGVTMSASRRRELTTLAERFGFLVVEDDPYGELHYAGPPPEPIAAHSDRVIRLSSVSKTLAPALRVGWMVAPREICAAVELAKQGADLCDSRLAQETVTELLADEQWMTGHLQDLRAEYGRRADALRRAVEREFGDCATLSRIGGGMFGWLEFQDGTDTDALLSAALDHSVAFVPGSAFAVDGQDRAGARLCFTTNTPARLDDAVGRLAAAHSR</sequence>
<dbReference type="CDD" id="cd00609">
    <property type="entry name" value="AAT_like"/>
    <property type="match status" value="1"/>
</dbReference>